<feature type="domain" description="Glycosyl transferase family 51" evidence="12">
    <location>
        <begin position="78"/>
        <end position="250"/>
    </location>
</feature>
<comment type="caution">
    <text evidence="13">The sequence shown here is derived from an EMBL/GenBank/DDBJ whole genome shotgun (WGS) entry which is preliminary data.</text>
</comment>
<evidence type="ECO:0000256" key="1">
    <source>
        <dbReference type="ARBA" id="ARBA00022645"/>
    </source>
</evidence>
<feature type="domain" description="Penicillin-binding protein transpeptidase" evidence="11">
    <location>
        <begin position="345"/>
        <end position="606"/>
    </location>
</feature>
<feature type="region of interest" description="Disordered" evidence="9">
    <location>
        <begin position="524"/>
        <end position="544"/>
    </location>
</feature>
<dbReference type="PANTHER" id="PTHR32282:SF34">
    <property type="entry name" value="PENICILLIN-BINDING PROTEIN 1A"/>
    <property type="match status" value="1"/>
</dbReference>
<dbReference type="InterPro" id="IPR036950">
    <property type="entry name" value="PBP_transglycosylase"/>
</dbReference>
<feature type="transmembrane region" description="Helical" evidence="10">
    <location>
        <begin position="31"/>
        <end position="54"/>
    </location>
</feature>
<name>A0ABP5HQR4_9ACTN</name>
<dbReference type="Pfam" id="PF00912">
    <property type="entry name" value="Transgly"/>
    <property type="match status" value="1"/>
</dbReference>
<evidence type="ECO:0000313" key="14">
    <source>
        <dbReference type="Proteomes" id="UP001501480"/>
    </source>
</evidence>
<reference evidence="14" key="1">
    <citation type="journal article" date="2019" name="Int. J. Syst. Evol. Microbiol.">
        <title>The Global Catalogue of Microorganisms (GCM) 10K type strain sequencing project: providing services to taxonomists for standard genome sequencing and annotation.</title>
        <authorList>
            <consortium name="The Broad Institute Genomics Platform"/>
            <consortium name="The Broad Institute Genome Sequencing Center for Infectious Disease"/>
            <person name="Wu L."/>
            <person name="Ma J."/>
        </authorList>
    </citation>
    <scope>NUCLEOTIDE SEQUENCE [LARGE SCALE GENOMIC DNA]</scope>
    <source>
        <strain evidence="14">JCM 15749</strain>
    </source>
</reference>
<keyword evidence="2" id="KW-0645">Protease</keyword>
<keyword evidence="10" id="KW-1133">Transmembrane helix</keyword>
<dbReference type="Gene3D" id="1.10.3810.10">
    <property type="entry name" value="Biosynthetic peptidoglycan transglycosylase-like"/>
    <property type="match status" value="1"/>
</dbReference>
<dbReference type="InterPro" id="IPR050396">
    <property type="entry name" value="Glycosyltr_51/Transpeptidase"/>
</dbReference>
<accession>A0ABP5HQR4</accession>
<dbReference type="RefSeq" id="WP_344329472.1">
    <property type="nucleotide sequence ID" value="NZ_BAAAPY010000011.1"/>
</dbReference>
<evidence type="ECO:0000259" key="11">
    <source>
        <dbReference type="Pfam" id="PF00905"/>
    </source>
</evidence>
<evidence type="ECO:0000256" key="4">
    <source>
        <dbReference type="ARBA" id="ARBA00022679"/>
    </source>
</evidence>
<proteinExistence type="predicted"/>
<feature type="compositionally biased region" description="Pro residues" evidence="9">
    <location>
        <begin position="714"/>
        <end position="731"/>
    </location>
</feature>
<keyword evidence="5" id="KW-0378">Hydrolase</keyword>
<dbReference type="InterPro" id="IPR012338">
    <property type="entry name" value="Beta-lactam/transpept-like"/>
</dbReference>
<feature type="compositionally biased region" description="Acidic residues" evidence="9">
    <location>
        <begin position="690"/>
        <end position="713"/>
    </location>
</feature>
<keyword evidence="4" id="KW-0808">Transferase</keyword>
<gene>
    <name evidence="13" type="ORF">GCM10009821_25740</name>
</gene>
<evidence type="ECO:0000256" key="9">
    <source>
        <dbReference type="SAM" id="MobiDB-lite"/>
    </source>
</evidence>
<sequence length="731" mass="78871">MTTSRRATSRRRGLINRIGGNGPVWAKSLRWLLAMAATGFLGGALAFFVLYSIIEIPNANADFETETTKVFYSDGESLLGEFAMQDREILELDEMPETIQDAVIAAEDRSFYENRGIDVRGIVRALRDNTRSGEITSGASTITQQYVKVLYLTQDQTWSRKIREAILSIKIHNQLSKDEILEGYLNTIYFGNGAYGVEVASQTYFRQPASELTYDQSALLATILNSPSFYDPYAEGAEDRIMPRYRYVINGLESTGQITAEEAAEFSERLPEVEDKRSEERFGGPNGHLLALVQQQMQQMQFTESQILGGGLRITTTIDRPLQRAAVDAVNQVRPQGLDELHTALVSVEPGTGRVKAMYGGPDYLESQLNWAILGVQPGSTFKTFAVQAALEDGFSLETQLNGNSPVQVGGGVVANQGDSGGRSFGRISLRTATEQSVNTAFIDITQQMAGGQNADITAGTSKIREAAAEAGIPENVLDGIDEGAAVYSLGFAPVPAVDMANAYATYAAGGERAEWYMIEGVSDSRGNEQQMPERSTERTMSEDVAGDVVSSLESVVQRGTGRSGATICPTLGKTGTATAGPDDAQRVSSSWFVGATPKLATAVMYNRGRGNEPLDGYLQPFFGGSFPAQTFQAFMNQAVDPADCGTFPTPGNIQSDRGTDFVPVPRCGAGQRLSGDRTTCVDVAPEPTQEPEPEPTEEPEPEPEPEPSEEVPDPTPEPGESPRPPFGGNG</sequence>
<dbReference type="SUPFAM" id="SSF53955">
    <property type="entry name" value="Lysozyme-like"/>
    <property type="match status" value="1"/>
</dbReference>
<dbReference type="Pfam" id="PF00905">
    <property type="entry name" value="Transpeptidase"/>
    <property type="match status" value="1"/>
</dbReference>
<dbReference type="InterPro" id="IPR023346">
    <property type="entry name" value="Lysozyme-like_dom_sf"/>
</dbReference>
<keyword evidence="10" id="KW-0472">Membrane</keyword>
<keyword evidence="14" id="KW-1185">Reference proteome</keyword>
<evidence type="ECO:0000256" key="5">
    <source>
        <dbReference type="ARBA" id="ARBA00022801"/>
    </source>
</evidence>
<dbReference type="SUPFAM" id="SSF56601">
    <property type="entry name" value="beta-lactamase/transpeptidase-like"/>
    <property type="match status" value="1"/>
</dbReference>
<evidence type="ECO:0000256" key="7">
    <source>
        <dbReference type="ARBA" id="ARBA00034000"/>
    </source>
</evidence>
<keyword evidence="1" id="KW-0121">Carboxypeptidase</keyword>
<dbReference type="Gene3D" id="3.40.710.10">
    <property type="entry name" value="DD-peptidase/beta-lactamase superfamily"/>
    <property type="match status" value="1"/>
</dbReference>
<evidence type="ECO:0000256" key="3">
    <source>
        <dbReference type="ARBA" id="ARBA00022676"/>
    </source>
</evidence>
<dbReference type="PANTHER" id="PTHR32282">
    <property type="entry name" value="BINDING PROTEIN TRANSPEPTIDASE, PUTATIVE-RELATED"/>
    <property type="match status" value="1"/>
</dbReference>
<evidence type="ECO:0000259" key="12">
    <source>
        <dbReference type="Pfam" id="PF00912"/>
    </source>
</evidence>
<evidence type="ECO:0000256" key="2">
    <source>
        <dbReference type="ARBA" id="ARBA00022670"/>
    </source>
</evidence>
<dbReference type="InterPro" id="IPR001460">
    <property type="entry name" value="PCN-bd_Tpept"/>
</dbReference>
<feature type="region of interest" description="Disordered" evidence="9">
    <location>
        <begin position="647"/>
        <end position="731"/>
    </location>
</feature>
<evidence type="ECO:0008006" key="15">
    <source>
        <dbReference type="Google" id="ProtNLM"/>
    </source>
</evidence>
<keyword evidence="10" id="KW-0812">Transmembrane</keyword>
<evidence type="ECO:0000256" key="8">
    <source>
        <dbReference type="ARBA" id="ARBA00049902"/>
    </source>
</evidence>
<evidence type="ECO:0000256" key="6">
    <source>
        <dbReference type="ARBA" id="ARBA00023268"/>
    </source>
</evidence>
<keyword evidence="6" id="KW-0511">Multifunctional enzyme</keyword>
<protein>
    <recommendedName>
        <fullName evidence="15">Penicillin-insensitive transglycosylase</fullName>
    </recommendedName>
</protein>
<keyword evidence="3" id="KW-0328">Glycosyltransferase</keyword>
<comment type="catalytic activity">
    <reaction evidence="7">
        <text>Preferential cleavage: (Ac)2-L-Lys-D-Ala-|-D-Ala. Also transpeptidation of peptidyl-alanyl moieties that are N-acyl substituents of D-alanine.</text>
        <dbReference type="EC" id="3.4.16.4"/>
    </reaction>
</comment>
<organism evidence="13 14">
    <name type="scientific">Aeromicrobium halocynthiae</name>
    <dbReference type="NCBI Taxonomy" id="560557"/>
    <lineage>
        <taxon>Bacteria</taxon>
        <taxon>Bacillati</taxon>
        <taxon>Actinomycetota</taxon>
        <taxon>Actinomycetes</taxon>
        <taxon>Propionibacteriales</taxon>
        <taxon>Nocardioidaceae</taxon>
        <taxon>Aeromicrobium</taxon>
    </lineage>
</organism>
<comment type="catalytic activity">
    <reaction evidence="8">
        <text>[GlcNAc-(1-&gt;4)-Mur2Ac(oyl-L-Ala-gamma-D-Glu-L-Lys-D-Ala-D-Ala)](n)-di-trans,octa-cis-undecaprenyl diphosphate + beta-D-GlcNAc-(1-&gt;4)-Mur2Ac(oyl-L-Ala-gamma-D-Glu-L-Lys-D-Ala-D-Ala)-di-trans,octa-cis-undecaprenyl diphosphate = [GlcNAc-(1-&gt;4)-Mur2Ac(oyl-L-Ala-gamma-D-Glu-L-Lys-D-Ala-D-Ala)](n+1)-di-trans,octa-cis-undecaprenyl diphosphate + di-trans,octa-cis-undecaprenyl diphosphate + H(+)</text>
        <dbReference type="Rhea" id="RHEA:23708"/>
        <dbReference type="Rhea" id="RHEA-COMP:9602"/>
        <dbReference type="Rhea" id="RHEA-COMP:9603"/>
        <dbReference type="ChEBI" id="CHEBI:15378"/>
        <dbReference type="ChEBI" id="CHEBI:58405"/>
        <dbReference type="ChEBI" id="CHEBI:60033"/>
        <dbReference type="ChEBI" id="CHEBI:78435"/>
        <dbReference type="EC" id="2.4.99.28"/>
    </reaction>
</comment>
<evidence type="ECO:0000256" key="10">
    <source>
        <dbReference type="SAM" id="Phobius"/>
    </source>
</evidence>
<dbReference type="EMBL" id="BAAAPY010000011">
    <property type="protein sequence ID" value="GAA2083474.1"/>
    <property type="molecule type" value="Genomic_DNA"/>
</dbReference>
<dbReference type="InterPro" id="IPR001264">
    <property type="entry name" value="Glyco_trans_51"/>
</dbReference>
<dbReference type="Proteomes" id="UP001501480">
    <property type="component" value="Unassembled WGS sequence"/>
</dbReference>
<evidence type="ECO:0000313" key="13">
    <source>
        <dbReference type="EMBL" id="GAA2083474.1"/>
    </source>
</evidence>